<dbReference type="PANTHER" id="PTHR15852">
    <property type="entry name" value="PLASTID TRANSCRIPTIONALLY ACTIVE PROTEIN"/>
    <property type="match status" value="1"/>
</dbReference>
<sequence length="228" mass="25043">MGLEIELHWAFYSPNTDSPSPSATARVQSSQTRVSIFTTICARPAVVLTSWEMATPTSVFRLKFMPAATLRLFQVENVNTPANQCGNGALKTAIPGKEMRMEMLILAPAKVNVNCWSMEKFPSLPSSSGSSKHLLKSVNCASSSSSSVQQVQEQREVDSGIICEPCNGQGWVVCDFCKGQKTNVKAENKRVYRRCPSCKAVGYLLCSKCKVFKCVTFPNYSDGEQLSF</sequence>
<proteinExistence type="predicted"/>
<reference evidence="1 2" key="1">
    <citation type="submission" date="2024-04" db="EMBL/GenBank/DDBJ databases">
        <authorList>
            <person name="Fracassetti M."/>
        </authorList>
    </citation>
    <scope>NUCLEOTIDE SEQUENCE [LARGE SCALE GENOMIC DNA]</scope>
</reference>
<dbReference type="EMBL" id="OZ034817">
    <property type="protein sequence ID" value="CAL1385298.1"/>
    <property type="molecule type" value="Genomic_DNA"/>
</dbReference>
<accession>A0AAV2EI79</accession>
<organism evidence="1 2">
    <name type="scientific">Linum trigynum</name>
    <dbReference type="NCBI Taxonomy" id="586398"/>
    <lineage>
        <taxon>Eukaryota</taxon>
        <taxon>Viridiplantae</taxon>
        <taxon>Streptophyta</taxon>
        <taxon>Embryophyta</taxon>
        <taxon>Tracheophyta</taxon>
        <taxon>Spermatophyta</taxon>
        <taxon>Magnoliopsida</taxon>
        <taxon>eudicotyledons</taxon>
        <taxon>Gunneridae</taxon>
        <taxon>Pentapetalae</taxon>
        <taxon>rosids</taxon>
        <taxon>fabids</taxon>
        <taxon>Malpighiales</taxon>
        <taxon>Linaceae</taxon>
        <taxon>Linum</taxon>
    </lineage>
</organism>
<evidence type="ECO:0000313" key="1">
    <source>
        <dbReference type="EMBL" id="CAL1385298.1"/>
    </source>
</evidence>
<protein>
    <submittedName>
        <fullName evidence="1">Uncharacterized protein</fullName>
    </submittedName>
</protein>
<dbReference type="PANTHER" id="PTHR15852:SF75">
    <property type="entry name" value="ZINC-FINGER DOMAIN-CONTAINING PROTEIN"/>
    <property type="match status" value="1"/>
</dbReference>
<gene>
    <name evidence="1" type="ORF">LTRI10_LOCUS26448</name>
</gene>
<dbReference type="Proteomes" id="UP001497516">
    <property type="component" value="Chromosome 4"/>
</dbReference>
<name>A0AAV2EI79_9ROSI</name>
<evidence type="ECO:0000313" key="2">
    <source>
        <dbReference type="Proteomes" id="UP001497516"/>
    </source>
</evidence>
<keyword evidence="2" id="KW-1185">Reference proteome</keyword>
<dbReference type="AlphaFoldDB" id="A0AAV2EI79"/>